<dbReference type="InterPro" id="IPR057169">
    <property type="entry name" value="DUF7847"/>
</dbReference>
<feature type="domain" description="DUF7847" evidence="2">
    <location>
        <begin position="3"/>
        <end position="284"/>
    </location>
</feature>
<keyword evidence="4" id="KW-1185">Reference proteome</keyword>
<organism evidence="3 4">
    <name type="scientific">Haloferax massiliensis</name>
    <dbReference type="NCBI Taxonomy" id="1476858"/>
    <lineage>
        <taxon>Archaea</taxon>
        <taxon>Methanobacteriati</taxon>
        <taxon>Methanobacteriota</taxon>
        <taxon>Stenosarchaea group</taxon>
        <taxon>Halobacteria</taxon>
        <taxon>Halobacteriales</taxon>
        <taxon>Haloferacaceae</taxon>
        <taxon>Haloferax</taxon>
    </lineage>
</organism>
<accession>A0A0D6JUW7</accession>
<feature type="transmembrane region" description="Helical" evidence="1">
    <location>
        <begin position="66"/>
        <end position="88"/>
    </location>
</feature>
<dbReference type="Proteomes" id="UP000198902">
    <property type="component" value="Unassembled WGS sequence"/>
</dbReference>
<evidence type="ECO:0000313" key="3">
    <source>
        <dbReference type="EMBL" id="CQR52487.1"/>
    </source>
</evidence>
<feature type="transmembrane region" description="Helical" evidence="1">
    <location>
        <begin position="130"/>
        <end position="155"/>
    </location>
</feature>
<keyword evidence="1" id="KW-1133">Transmembrane helix</keyword>
<evidence type="ECO:0000259" key="2">
    <source>
        <dbReference type="Pfam" id="PF25231"/>
    </source>
</evidence>
<protein>
    <recommendedName>
        <fullName evidence="2">DUF7847 domain-containing protein</fullName>
    </recommendedName>
</protein>
<dbReference type="AlphaFoldDB" id="A0A0D6JUW7"/>
<dbReference type="RefSeq" id="WP_089780633.1">
    <property type="nucleotide sequence ID" value="NZ_CABLRR010000004.1"/>
</dbReference>
<evidence type="ECO:0000313" key="4">
    <source>
        <dbReference type="Proteomes" id="UP000198902"/>
    </source>
</evidence>
<keyword evidence="1" id="KW-0472">Membrane</keyword>
<dbReference type="OrthoDB" id="293167at2157"/>
<gene>
    <name evidence="3" type="ORF">BN996_03163</name>
</gene>
<reference evidence="4" key="1">
    <citation type="submission" date="2015-03" db="EMBL/GenBank/DDBJ databases">
        <authorList>
            <person name="Urmite Genomes"/>
        </authorList>
    </citation>
    <scope>NUCLEOTIDE SEQUENCE [LARGE SCALE GENOMIC DNA]</scope>
    <source>
        <strain evidence="4">Arc-Hr</strain>
    </source>
</reference>
<keyword evidence="1" id="KW-0812">Transmembrane</keyword>
<name>A0A0D6JUW7_9EURY</name>
<proteinExistence type="predicted"/>
<feature type="transmembrane region" description="Helical" evidence="1">
    <location>
        <begin position="167"/>
        <end position="194"/>
    </location>
</feature>
<feature type="transmembrane region" description="Helical" evidence="1">
    <location>
        <begin position="223"/>
        <end position="244"/>
    </location>
</feature>
<evidence type="ECO:0000256" key="1">
    <source>
        <dbReference type="SAM" id="Phobius"/>
    </source>
</evidence>
<feature type="transmembrane region" description="Helical" evidence="1">
    <location>
        <begin position="21"/>
        <end position="46"/>
    </location>
</feature>
<dbReference type="EMBL" id="CSTE01000004">
    <property type="protein sequence ID" value="CQR52487.1"/>
    <property type="molecule type" value="Genomic_DNA"/>
</dbReference>
<feature type="transmembrane region" description="Helical" evidence="1">
    <location>
        <begin position="256"/>
        <end position="276"/>
    </location>
</feature>
<dbReference type="Pfam" id="PF25231">
    <property type="entry name" value="DUF7847"/>
    <property type="match status" value="1"/>
</dbReference>
<sequence length="315" mass="33222">MVLHVRQIVSDGLGRVLTRNGALLMTTFFVATVLQSVFVWLLATTYVPLGMPGAASPPGTPAPGTALPSLVSASAALLGGLTGGVLTVPIQIVAVRSLVDDGRDHLPEQLVFRNLGWATLRLFIATLLRVLAMFVLVFLVMIVVVLGAIGVFTVLPESLQTTLVGAWYTPILVVPAILVVLLPVGVVLLTFAFVDQEIAVRDATVPTAFVQSWRTVAGNRLRLGAALIVPYGINMAFSMFLGQVMPDATFSSPTFLLTQVALSVESSVISIVILGITSQAWIQLTGVDGPLDDYWAGGTEDSKLSGEGATKNAVE</sequence>